<keyword evidence="4" id="KW-1134">Transmembrane beta strand</keyword>
<evidence type="ECO:0000256" key="8">
    <source>
        <dbReference type="SAM" id="Coils"/>
    </source>
</evidence>
<feature type="coiled-coil region" evidence="8">
    <location>
        <begin position="331"/>
        <end position="395"/>
    </location>
</feature>
<evidence type="ECO:0000256" key="5">
    <source>
        <dbReference type="ARBA" id="ARBA00022692"/>
    </source>
</evidence>
<evidence type="ECO:0000256" key="6">
    <source>
        <dbReference type="ARBA" id="ARBA00023136"/>
    </source>
</evidence>
<dbReference type="Proteomes" id="UP001247620">
    <property type="component" value="Unassembled WGS sequence"/>
</dbReference>
<evidence type="ECO:0000256" key="1">
    <source>
        <dbReference type="ARBA" id="ARBA00004442"/>
    </source>
</evidence>
<reference evidence="9 10" key="1">
    <citation type="submission" date="2023-07" db="EMBL/GenBank/DDBJ databases">
        <title>Sorghum-associated microbial communities from plants grown in Nebraska, USA.</title>
        <authorList>
            <person name="Schachtman D."/>
        </authorList>
    </citation>
    <scope>NUCLEOTIDE SEQUENCE [LARGE SCALE GENOMIC DNA]</scope>
    <source>
        <strain evidence="9 10">3262</strain>
    </source>
</reference>
<keyword evidence="10" id="KW-1185">Reference proteome</keyword>
<dbReference type="InterPro" id="IPR003423">
    <property type="entry name" value="OMP_efflux"/>
</dbReference>
<sequence length="441" mass="50052">MKKIYIIILLWGPVSHVAAQQTPKDTSGITLTLQEIWDKVTVQSRSVQIKRIEQNSNLESIRDAKTERLPDVSADGEYARVSNMPVFDHGIFHTPSQFPVLHDYYKIGSSAYLNIYNGNKTNLKIAQSKAAYRIAEVKTNLTLSEIKLKATAYYLDMQRSLIFEALLQKDIHAEKKQLERIKSLQTNGAVLKSDVLRAELKLSKQSFALVQLQNDLLIANDKLNTLIGAPDGQHIHTAATQEPDSINLDSHINYLDYADHNAFKVKISEGETELSRLQLKDVKANLLPKVGLFANYAYSYPQIFLFPYSGNIYGFGMAGIRASYSISALYQNSHKEKIAKLDNDAKEVEDLKIRDELREDVNEAYLRFQESIKRLRVAETNVQQATENRRIVNNTYFNHTSLITDLLDADTQLLQTQFDLAAAKISAQFQYYQLLNITGKL</sequence>
<dbReference type="Gene3D" id="1.20.1600.10">
    <property type="entry name" value="Outer membrane efflux proteins (OEP)"/>
    <property type="match status" value="1"/>
</dbReference>
<evidence type="ECO:0000313" key="9">
    <source>
        <dbReference type="EMBL" id="MDR6943732.1"/>
    </source>
</evidence>
<accession>A0ABU1TEC8</accession>
<keyword evidence="3" id="KW-0813">Transport</keyword>
<keyword evidence="8" id="KW-0175">Coiled coil</keyword>
<dbReference type="EMBL" id="JAVDUU010000003">
    <property type="protein sequence ID" value="MDR6943732.1"/>
    <property type="molecule type" value="Genomic_DNA"/>
</dbReference>
<dbReference type="PANTHER" id="PTHR30026:SF20">
    <property type="entry name" value="OUTER MEMBRANE PROTEIN TOLC"/>
    <property type="match status" value="1"/>
</dbReference>
<protein>
    <submittedName>
        <fullName evidence="9">Outer membrane protein TolC</fullName>
    </submittedName>
</protein>
<gene>
    <name evidence="9" type="ORF">J2W55_003585</name>
</gene>
<evidence type="ECO:0000256" key="3">
    <source>
        <dbReference type="ARBA" id="ARBA00022448"/>
    </source>
</evidence>
<name>A0ABU1TEC8_9SPHI</name>
<keyword evidence="5" id="KW-0812">Transmembrane</keyword>
<evidence type="ECO:0000256" key="4">
    <source>
        <dbReference type="ARBA" id="ARBA00022452"/>
    </source>
</evidence>
<proteinExistence type="inferred from homology"/>
<keyword evidence="7" id="KW-0998">Cell outer membrane</keyword>
<evidence type="ECO:0000313" key="10">
    <source>
        <dbReference type="Proteomes" id="UP001247620"/>
    </source>
</evidence>
<dbReference type="InterPro" id="IPR051906">
    <property type="entry name" value="TolC-like"/>
</dbReference>
<dbReference type="PANTHER" id="PTHR30026">
    <property type="entry name" value="OUTER MEMBRANE PROTEIN TOLC"/>
    <property type="match status" value="1"/>
</dbReference>
<comment type="similarity">
    <text evidence="2">Belongs to the outer membrane factor (OMF) (TC 1.B.17) family.</text>
</comment>
<comment type="subcellular location">
    <subcellularLocation>
        <location evidence="1">Cell outer membrane</location>
    </subcellularLocation>
</comment>
<organism evidence="9 10">
    <name type="scientific">Mucilaginibacter pocheonensis</name>
    <dbReference type="NCBI Taxonomy" id="398050"/>
    <lineage>
        <taxon>Bacteria</taxon>
        <taxon>Pseudomonadati</taxon>
        <taxon>Bacteroidota</taxon>
        <taxon>Sphingobacteriia</taxon>
        <taxon>Sphingobacteriales</taxon>
        <taxon>Sphingobacteriaceae</taxon>
        <taxon>Mucilaginibacter</taxon>
    </lineage>
</organism>
<evidence type="ECO:0000256" key="7">
    <source>
        <dbReference type="ARBA" id="ARBA00023237"/>
    </source>
</evidence>
<comment type="caution">
    <text evidence="9">The sequence shown here is derived from an EMBL/GenBank/DDBJ whole genome shotgun (WGS) entry which is preliminary data.</text>
</comment>
<dbReference type="RefSeq" id="WP_310098516.1">
    <property type="nucleotide sequence ID" value="NZ_JAVDUU010000003.1"/>
</dbReference>
<dbReference type="SUPFAM" id="SSF56954">
    <property type="entry name" value="Outer membrane efflux proteins (OEP)"/>
    <property type="match status" value="1"/>
</dbReference>
<evidence type="ECO:0000256" key="2">
    <source>
        <dbReference type="ARBA" id="ARBA00007613"/>
    </source>
</evidence>
<dbReference type="Pfam" id="PF02321">
    <property type="entry name" value="OEP"/>
    <property type="match status" value="2"/>
</dbReference>
<keyword evidence="6" id="KW-0472">Membrane</keyword>